<dbReference type="InterPro" id="IPR038332">
    <property type="entry name" value="PPE_sf"/>
</dbReference>
<feature type="compositionally biased region" description="Low complexity" evidence="1">
    <location>
        <begin position="472"/>
        <end position="483"/>
    </location>
</feature>
<organism evidence="2 3">
    <name type="scientific">Nocardia jiangxiensis</name>
    <dbReference type="NCBI Taxonomy" id="282685"/>
    <lineage>
        <taxon>Bacteria</taxon>
        <taxon>Bacillati</taxon>
        <taxon>Actinomycetota</taxon>
        <taxon>Actinomycetes</taxon>
        <taxon>Mycobacteriales</taxon>
        <taxon>Nocardiaceae</taxon>
        <taxon>Nocardia</taxon>
    </lineage>
</organism>
<accession>A0ABW6RS85</accession>
<gene>
    <name evidence="2" type="ORF">ACFYXQ_03725</name>
</gene>
<feature type="compositionally biased region" description="Low complexity" evidence="1">
    <location>
        <begin position="210"/>
        <end position="238"/>
    </location>
</feature>
<feature type="compositionally biased region" description="Polar residues" evidence="1">
    <location>
        <begin position="325"/>
        <end position="344"/>
    </location>
</feature>
<feature type="compositionally biased region" description="Polar residues" evidence="1">
    <location>
        <begin position="245"/>
        <end position="261"/>
    </location>
</feature>
<evidence type="ECO:0000313" key="3">
    <source>
        <dbReference type="Proteomes" id="UP001601992"/>
    </source>
</evidence>
<dbReference type="EMBL" id="JBIAQY010000001">
    <property type="protein sequence ID" value="MFF3566872.1"/>
    <property type="molecule type" value="Genomic_DNA"/>
</dbReference>
<feature type="region of interest" description="Disordered" evidence="1">
    <location>
        <begin position="443"/>
        <end position="506"/>
    </location>
</feature>
<keyword evidence="3" id="KW-1185">Reference proteome</keyword>
<feature type="compositionally biased region" description="Basic and acidic residues" evidence="1">
    <location>
        <begin position="382"/>
        <end position="403"/>
    </location>
</feature>
<feature type="compositionally biased region" description="Basic and acidic residues" evidence="1">
    <location>
        <begin position="490"/>
        <end position="499"/>
    </location>
</feature>
<evidence type="ECO:0008006" key="4">
    <source>
        <dbReference type="Google" id="ProtNLM"/>
    </source>
</evidence>
<feature type="compositionally biased region" description="Low complexity" evidence="1">
    <location>
        <begin position="262"/>
        <end position="299"/>
    </location>
</feature>
<reference evidence="2 3" key="1">
    <citation type="submission" date="2024-10" db="EMBL/GenBank/DDBJ databases">
        <title>The Natural Products Discovery Center: Release of the First 8490 Sequenced Strains for Exploring Actinobacteria Biosynthetic Diversity.</title>
        <authorList>
            <person name="Kalkreuter E."/>
            <person name="Kautsar S.A."/>
            <person name="Yang D."/>
            <person name="Bader C.D."/>
            <person name="Teijaro C.N."/>
            <person name="Fluegel L."/>
            <person name="Davis C.M."/>
            <person name="Simpson J.R."/>
            <person name="Lauterbach L."/>
            <person name="Steele A.D."/>
            <person name="Gui C."/>
            <person name="Meng S."/>
            <person name="Li G."/>
            <person name="Viehrig K."/>
            <person name="Ye F."/>
            <person name="Su P."/>
            <person name="Kiefer A.F."/>
            <person name="Nichols A."/>
            <person name="Cepeda A.J."/>
            <person name="Yan W."/>
            <person name="Fan B."/>
            <person name="Jiang Y."/>
            <person name="Adhikari A."/>
            <person name="Zheng C.-J."/>
            <person name="Schuster L."/>
            <person name="Cowan T.M."/>
            <person name="Smanski M.J."/>
            <person name="Chevrette M.G."/>
            <person name="De Carvalho L.P.S."/>
            <person name="Shen B."/>
        </authorList>
    </citation>
    <scope>NUCLEOTIDE SEQUENCE [LARGE SCALE GENOMIC DNA]</scope>
    <source>
        <strain evidence="2 3">NPDC002593</strain>
    </source>
</reference>
<dbReference type="RefSeq" id="WP_387402546.1">
    <property type="nucleotide sequence ID" value="NZ_JBIAQY010000001.1"/>
</dbReference>
<feature type="compositionally biased region" description="Low complexity" evidence="1">
    <location>
        <begin position="356"/>
        <end position="370"/>
    </location>
</feature>
<feature type="compositionally biased region" description="Pro residues" evidence="1">
    <location>
        <begin position="143"/>
        <end position="154"/>
    </location>
</feature>
<sequence>MGRRTPQELADDIRLQESQLAHVSGFGPAGSDPAYVPDREVFDSYAHQQIWDLVHEKLDPAAMGQIASGWSKVQDKIHEVFDTFAKEVKREFAEWSGEFAATAQKSADAFVSAGGDTYQTAYTVQRLMDLNADAASTVKAAIPPPPAAYKPNPDPAKEAASGAARTSYNTQVAALTADARDAMNNIYNPTMPASGDGVPRFVPAPPAPSSQPASTPATAAPVATKAPAQAAPATTAPTKDGKPGDQTQNDNPQQPGTASDHTQPNSTQTAASSATTPASAQAVQQTTTATPGVSTTSQTNASPVASGTSPSTPGITAIGLGESGSAGSQTPGRSLQPEPGTSRSGEPVSGTKAETARTAQTPTTTSRSPTSGMSHAPHAGHSKKESEDERSKTSPDYLRRQYEELSDLPPGMLDVIGVNSRDPYEDLVYTAIEQAPIEEPTIYVGTGPMSQFEPREPVLQGSGDEMAPEGIPPAATTPSEAPTIHLGRGPMDEPERIQEGPEGTSS</sequence>
<feature type="compositionally biased region" description="Polar residues" evidence="1">
    <location>
        <begin position="300"/>
        <end position="314"/>
    </location>
</feature>
<evidence type="ECO:0000256" key="1">
    <source>
        <dbReference type="SAM" id="MobiDB-lite"/>
    </source>
</evidence>
<protein>
    <recommendedName>
        <fullName evidence="4">PPE family protein</fullName>
    </recommendedName>
</protein>
<evidence type="ECO:0000313" key="2">
    <source>
        <dbReference type="EMBL" id="MFF3566872.1"/>
    </source>
</evidence>
<dbReference type="Proteomes" id="UP001601992">
    <property type="component" value="Unassembled WGS sequence"/>
</dbReference>
<name>A0ABW6RS85_9NOCA</name>
<proteinExistence type="predicted"/>
<dbReference type="Gene3D" id="1.20.1260.20">
    <property type="entry name" value="PPE superfamily"/>
    <property type="match status" value="1"/>
</dbReference>
<feature type="region of interest" description="Disordered" evidence="1">
    <location>
        <begin position="143"/>
        <end position="166"/>
    </location>
</feature>
<feature type="region of interest" description="Disordered" evidence="1">
    <location>
        <begin position="197"/>
        <end position="412"/>
    </location>
</feature>
<comment type="caution">
    <text evidence="2">The sequence shown here is derived from an EMBL/GenBank/DDBJ whole genome shotgun (WGS) entry which is preliminary data.</text>
</comment>